<dbReference type="EMBL" id="FZOA01000003">
    <property type="protein sequence ID" value="SNR73418.1"/>
    <property type="molecule type" value="Genomic_DNA"/>
</dbReference>
<dbReference type="GO" id="GO:0004519">
    <property type="term" value="F:endonuclease activity"/>
    <property type="evidence" value="ECO:0007669"/>
    <property type="project" value="UniProtKB-KW"/>
</dbReference>
<sequence>MKKERIRKNSFESIDFNCIMRIKALKLILYLLIFFSFSSYAATLTGKVIRVSDGDTIVVLEGITQHKIRLVGIDAPEKKQAFGNKSKETLADAVAGKTVDVDYNKRDRYKRIIGKVIYRGQDMNLRQVQMGMAWHYKQYEREQDVEDRSRYAQAEYLAQRDRAGLWSDKAPVPPWEFRKKPLEK</sequence>
<dbReference type="Proteomes" id="UP000198305">
    <property type="component" value="Unassembled WGS sequence"/>
</dbReference>
<dbReference type="PANTHER" id="PTHR12302:SF26">
    <property type="entry name" value="BLR1266 PROTEIN"/>
    <property type="match status" value="1"/>
</dbReference>
<evidence type="ECO:0000313" key="2">
    <source>
        <dbReference type="EMBL" id="SNR73418.1"/>
    </source>
</evidence>
<dbReference type="PROSITE" id="PS50830">
    <property type="entry name" value="TNASE_3"/>
    <property type="match status" value="1"/>
</dbReference>
<protein>
    <submittedName>
        <fullName evidence="2">Endonuclease YncB, thermonuclease family</fullName>
    </submittedName>
</protein>
<evidence type="ECO:0000313" key="3">
    <source>
        <dbReference type="Proteomes" id="UP000198305"/>
    </source>
</evidence>
<proteinExistence type="predicted"/>
<dbReference type="RefSeq" id="WP_245835026.1">
    <property type="nucleotide sequence ID" value="NZ_FZOA01000003.1"/>
</dbReference>
<dbReference type="AlphaFoldDB" id="A0A238YRI1"/>
<gene>
    <name evidence="2" type="ORF">SAMN05192560_0756</name>
</gene>
<keyword evidence="2" id="KW-0540">Nuclease</keyword>
<feature type="domain" description="TNase-like" evidence="1">
    <location>
        <begin position="42"/>
        <end position="168"/>
    </location>
</feature>
<accession>A0A238YRI1</accession>
<evidence type="ECO:0000259" key="1">
    <source>
        <dbReference type="PROSITE" id="PS50830"/>
    </source>
</evidence>
<dbReference type="Gene3D" id="2.40.50.90">
    <property type="match status" value="1"/>
</dbReference>
<dbReference type="SMART" id="SM00318">
    <property type="entry name" value="SNc"/>
    <property type="match status" value="1"/>
</dbReference>
<keyword evidence="3" id="KW-1185">Reference proteome</keyword>
<dbReference type="PANTHER" id="PTHR12302">
    <property type="entry name" value="EBNA2 BINDING PROTEIN P100"/>
    <property type="match status" value="1"/>
</dbReference>
<reference evidence="3" key="1">
    <citation type="submission" date="2017-06" db="EMBL/GenBank/DDBJ databases">
        <authorList>
            <person name="Varghese N."/>
            <person name="Submissions S."/>
        </authorList>
    </citation>
    <scope>NUCLEOTIDE SEQUENCE [LARGE SCALE GENOMIC DNA]</scope>
    <source>
        <strain evidence="3">Ca-68</strain>
    </source>
</reference>
<dbReference type="GO" id="GO:0003676">
    <property type="term" value="F:nucleic acid binding"/>
    <property type="evidence" value="ECO:0007669"/>
    <property type="project" value="InterPro"/>
</dbReference>
<organism evidence="2 3">
    <name type="scientific">Methylobacillus rhizosphaerae</name>
    <dbReference type="NCBI Taxonomy" id="551994"/>
    <lineage>
        <taxon>Bacteria</taxon>
        <taxon>Pseudomonadati</taxon>
        <taxon>Pseudomonadota</taxon>
        <taxon>Betaproteobacteria</taxon>
        <taxon>Nitrosomonadales</taxon>
        <taxon>Methylophilaceae</taxon>
        <taxon>Methylobacillus</taxon>
    </lineage>
</organism>
<name>A0A238YRI1_9PROT</name>
<keyword evidence="2" id="KW-0378">Hydrolase</keyword>
<dbReference type="Pfam" id="PF00565">
    <property type="entry name" value="SNase"/>
    <property type="match status" value="1"/>
</dbReference>
<dbReference type="PROSITE" id="PS01123">
    <property type="entry name" value="TNASE_1"/>
    <property type="match status" value="1"/>
</dbReference>
<dbReference type="InterPro" id="IPR002071">
    <property type="entry name" value="Thermonucl_AS"/>
</dbReference>
<dbReference type="SUPFAM" id="SSF50199">
    <property type="entry name" value="Staphylococcal nuclease"/>
    <property type="match status" value="1"/>
</dbReference>
<dbReference type="InterPro" id="IPR035437">
    <property type="entry name" value="SNase_OB-fold_sf"/>
</dbReference>
<dbReference type="InterPro" id="IPR016071">
    <property type="entry name" value="Staphylococal_nuclease_OB-fold"/>
</dbReference>
<keyword evidence="2" id="KW-0255">Endonuclease</keyword>